<dbReference type="PANTHER" id="PTHR30582:SF24">
    <property type="entry name" value="L,D-TRANSPEPTIDASE ERFK_SRFK-RELATED"/>
    <property type="match status" value="1"/>
</dbReference>
<dbReference type="EC" id="2.-.-.-" evidence="11"/>
<feature type="active site" description="Proton donor/acceptor" evidence="9">
    <location>
        <position position="180"/>
    </location>
</feature>
<accession>A0A1E3H429</accession>
<dbReference type="GO" id="GO:0071972">
    <property type="term" value="F:peptidoglycan L,D-transpeptidase activity"/>
    <property type="evidence" value="ECO:0007669"/>
    <property type="project" value="TreeGrafter"/>
</dbReference>
<evidence type="ECO:0000313" key="12">
    <source>
        <dbReference type="Proteomes" id="UP000094622"/>
    </source>
</evidence>
<keyword evidence="6 9" id="KW-0133">Cell shape</keyword>
<keyword evidence="12" id="KW-1185">Reference proteome</keyword>
<dbReference type="Proteomes" id="UP000094622">
    <property type="component" value="Unassembled WGS sequence"/>
</dbReference>
<dbReference type="InterPro" id="IPR038063">
    <property type="entry name" value="Transpep_catalytic_dom"/>
</dbReference>
<dbReference type="GO" id="GO:0005576">
    <property type="term" value="C:extracellular region"/>
    <property type="evidence" value="ECO:0007669"/>
    <property type="project" value="TreeGrafter"/>
</dbReference>
<dbReference type="GO" id="GO:0008360">
    <property type="term" value="P:regulation of cell shape"/>
    <property type="evidence" value="ECO:0007669"/>
    <property type="project" value="UniProtKB-UniRule"/>
</dbReference>
<dbReference type="GO" id="GO:0016757">
    <property type="term" value="F:glycosyltransferase activity"/>
    <property type="evidence" value="ECO:0007669"/>
    <property type="project" value="UniProtKB-KW"/>
</dbReference>
<dbReference type="UniPathway" id="UPA00219"/>
<dbReference type="CDD" id="cd16913">
    <property type="entry name" value="YkuD_like"/>
    <property type="match status" value="1"/>
</dbReference>
<keyword evidence="5" id="KW-0378">Hydrolase</keyword>
<evidence type="ECO:0000313" key="11">
    <source>
        <dbReference type="EMBL" id="ODN71107.1"/>
    </source>
</evidence>
<protein>
    <submittedName>
        <fullName evidence="11">Putative L,D-transpeptidase YbiS</fullName>
        <ecNumber evidence="11">2.-.-.-</ecNumber>
    </submittedName>
</protein>
<dbReference type="FunFam" id="2.40.440.10:FF:000002">
    <property type="entry name" value="L,D-transpeptidase ErfK/SrfK"/>
    <property type="match status" value="1"/>
</dbReference>
<organism evidence="11 12">
    <name type="scientific">Methylobrevis pamukkalensis</name>
    <dbReference type="NCBI Taxonomy" id="1439726"/>
    <lineage>
        <taxon>Bacteria</taxon>
        <taxon>Pseudomonadati</taxon>
        <taxon>Pseudomonadota</taxon>
        <taxon>Alphaproteobacteria</taxon>
        <taxon>Hyphomicrobiales</taxon>
        <taxon>Pleomorphomonadaceae</taxon>
        <taxon>Methylobrevis</taxon>
    </lineage>
</organism>
<evidence type="ECO:0000256" key="8">
    <source>
        <dbReference type="ARBA" id="ARBA00023316"/>
    </source>
</evidence>
<evidence type="ECO:0000259" key="10">
    <source>
        <dbReference type="PROSITE" id="PS52029"/>
    </source>
</evidence>
<keyword evidence="8 9" id="KW-0961">Cell wall biogenesis/degradation</keyword>
<dbReference type="InterPro" id="IPR050979">
    <property type="entry name" value="LD-transpeptidase"/>
</dbReference>
<name>A0A1E3H429_9HYPH</name>
<keyword evidence="3" id="KW-0328">Glycosyltransferase</keyword>
<comment type="pathway">
    <text evidence="1 9">Cell wall biogenesis; peptidoglycan biosynthesis.</text>
</comment>
<gene>
    <name evidence="11" type="primary">ybiS_1</name>
    <name evidence="11" type="ORF">A6302_01540</name>
</gene>
<proteinExistence type="inferred from homology"/>
<dbReference type="RefSeq" id="WP_069306427.1">
    <property type="nucleotide sequence ID" value="NZ_MCRJ01000029.1"/>
</dbReference>
<evidence type="ECO:0000256" key="6">
    <source>
        <dbReference type="ARBA" id="ARBA00022960"/>
    </source>
</evidence>
<comment type="similarity">
    <text evidence="2">Belongs to the YkuD family.</text>
</comment>
<sequence length="227" mass="24986">MKIDRRTVLFGLPLFAGGCVSGNFPAPPNPRLAAQPQYSPEMVAMYAAIDTEPFPVPAIDLRQVDPKFLRAEVAYDSPHPVGTIVVDPYARYLYLVRERGRALRYGVGVGKVDAFNFTGEATIARKAAWPSWRPTNDMIAREPDRYGPLSEGLPGGLTNPLGARALYLYRDGKDTYYRIHGTLEPWTIGTKVSSGCIRLLNQDIIDLHRRTPVGSKVIVLTASDAVA</sequence>
<dbReference type="AlphaFoldDB" id="A0A1E3H429"/>
<dbReference type="SUPFAM" id="SSF141523">
    <property type="entry name" value="L,D-transpeptidase catalytic domain-like"/>
    <property type="match status" value="1"/>
</dbReference>
<dbReference type="Gene3D" id="2.40.440.10">
    <property type="entry name" value="L,D-transpeptidase catalytic domain-like"/>
    <property type="match status" value="1"/>
</dbReference>
<dbReference type="PATRIC" id="fig|1439726.3.peg.1622"/>
<comment type="caution">
    <text evidence="11">The sequence shown here is derived from an EMBL/GenBank/DDBJ whole genome shotgun (WGS) entry which is preliminary data.</text>
</comment>
<evidence type="ECO:0000256" key="7">
    <source>
        <dbReference type="ARBA" id="ARBA00022984"/>
    </source>
</evidence>
<evidence type="ECO:0000256" key="5">
    <source>
        <dbReference type="ARBA" id="ARBA00022801"/>
    </source>
</evidence>
<dbReference type="Pfam" id="PF03734">
    <property type="entry name" value="YkuD"/>
    <property type="match status" value="1"/>
</dbReference>
<evidence type="ECO:0000256" key="3">
    <source>
        <dbReference type="ARBA" id="ARBA00022676"/>
    </source>
</evidence>
<dbReference type="PROSITE" id="PS51257">
    <property type="entry name" value="PROKAR_LIPOPROTEIN"/>
    <property type="match status" value="1"/>
</dbReference>
<dbReference type="GO" id="GO:0018104">
    <property type="term" value="P:peptidoglycan-protein cross-linking"/>
    <property type="evidence" value="ECO:0007669"/>
    <property type="project" value="TreeGrafter"/>
</dbReference>
<keyword evidence="7 9" id="KW-0573">Peptidoglycan synthesis</keyword>
<dbReference type="PANTHER" id="PTHR30582">
    <property type="entry name" value="L,D-TRANSPEPTIDASE"/>
    <property type="match status" value="1"/>
</dbReference>
<feature type="active site" description="Nucleophile" evidence="9">
    <location>
        <position position="196"/>
    </location>
</feature>
<dbReference type="InterPro" id="IPR005490">
    <property type="entry name" value="LD_TPept_cat_dom"/>
</dbReference>
<dbReference type="PROSITE" id="PS52029">
    <property type="entry name" value="LD_TPASE"/>
    <property type="match status" value="1"/>
</dbReference>
<reference evidence="11 12" key="1">
    <citation type="submission" date="2016-07" db="EMBL/GenBank/DDBJ databases">
        <title>Draft Genome Sequence of Methylobrevis pamukkalensis PK2.</title>
        <authorList>
            <person name="Vasilenko O.V."/>
            <person name="Doronina N.V."/>
            <person name="Shmareva M.N."/>
            <person name="Tarlachkov S.V."/>
            <person name="Mustakhimov I."/>
            <person name="Trotsenko Y.A."/>
        </authorList>
    </citation>
    <scope>NUCLEOTIDE SEQUENCE [LARGE SCALE GENOMIC DNA]</scope>
    <source>
        <strain evidence="11 12">PK2</strain>
    </source>
</reference>
<evidence type="ECO:0000256" key="4">
    <source>
        <dbReference type="ARBA" id="ARBA00022679"/>
    </source>
</evidence>
<keyword evidence="4 11" id="KW-0808">Transferase</keyword>
<evidence type="ECO:0000256" key="2">
    <source>
        <dbReference type="ARBA" id="ARBA00005992"/>
    </source>
</evidence>
<feature type="domain" description="L,D-TPase catalytic" evidence="10">
    <location>
        <begin position="82"/>
        <end position="220"/>
    </location>
</feature>
<evidence type="ECO:0000256" key="9">
    <source>
        <dbReference type="PROSITE-ProRule" id="PRU01373"/>
    </source>
</evidence>
<dbReference type="GO" id="GO:0071555">
    <property type="term" value="P:cell wall organization"/>
    <property type="evidence" value="ECO:0007669"/>
    <property type="project" value="UniProtKB-UniRule"/>
</dbReference>
<dbReference type="EMBL" id="MCRJ01000029">
    <property type="protein sequence ID" value="ODN71107.1"/>
    <property type="molecule type" value="Genomic_DNA"/>
</dbReference>
<evidence type="ECO:0000256" key="1">
    <source>
        <dbReference type="ARBA" id="ARBA00004752"/>
    </source>
</evidence>